<gene>
    <name evidence="9" type="ORF">A2Y83_03630</name>
</gene>
<dbReference type="PANTHER" id="PTHR11404:SF6">
    <property type="entry name" value="SUPEROXIDE DISMUTASE [MN], MITOCHONDRIAL"/>
    <property type="match status" value="1"/>
</dbReference>
<dbReference type="Gene3D" id="3.55.40.20">
    <property type="entry name" value="Iron/manganese superoxide dismutase, C-terminal domain"/>
    <property type="match status" value="1"/>
</dbReference>
<dbReference type="InterPro" id="IPR036314">
    <property type="entry name" value="SOD_C_sf"/>
</dbReference>
<dbReference type="SUPFAM" id="SSF46609">
    <property type="entry name" value="Fe,Mn superoxide dismutase (SOD), N-terminal domain"/>
    <property type="match status" value="1"/>
</dbReference>
<dbReference type="STRING" id="1797985.A2Y83_03630"/>
<comment type="function">
    <text evidence="6">Destroys radicals which are normally produced within the cells and which are toxic to biological systems.</text>
</comment>
<feature type="binding site" evidence="5">
    <location>
        <position position="79"/>
    </location>
    <ligand>
        <name>Mn(2+)</name>
        <dbReference type="ChEBI" id="CHEBI:29035"/>
    </ligand>
</feature>
<dbReference type="Pfam" id="PF02777">
    <property type="entry name" value="Sod_Fe_C"/>
    <property type="match status" value="1"/>
</dbReference>
<dbReference type="PRINTS" id="PR01703">
    <property type="entry name" value="MNSODISMTASE"/>
</dbReference>
<dbReference type="InterPro" id="IPR001189">
    <property type="entry name" value="Mn/Fe_SOD"/>
</dbReference>
<feature type="binding site" evidence="5">
    <location>
        <position position="169"/>
    </location>
    <ligand>
        <name>Mn(2+)</name>
        <dbReference type="ChEBI" id="CHEBI:29035"/>
    </ligand>
</feature>
<dbReference type="EC" id="1.15.1.1" evidence="2 6"/>
<dbReference type="Gene3D" id="1.10.287.990">
    <property type="entry name" value="Fe,Mn superoxide dismutase (SOD) domain"/>
    <property type="match status" value="1"/>
</dbReference>
<evidence type="ECO:0000256" key="6">
    <source>
        <dbReference type="RuleBase" id="RU000414"/>
    </source>
</evidence>
<feature type="binding site" evidence="5">
    <location>
        <position position="31"/>
    </location>
    <ligand>
        <name>Mn(2+)</name>
        <dbReference type="ChEBI" id="CHEBI:29035"/>
    </ligand>
</feature>
<dbReference type="PROSITE" id="PS00088">
    <property type="entry name" value="SOD_MN"/>
    <property type="match status" value="1"/>
</dbReference>
<dbReference type="Pfam" id="PF00081">
    <property type="entry name" value="Sod_Fe_N"/>
    <property type="match status" value="1"/>
</dbReference>
<proteinExistence type="inferred from homology"/>
<organism evidence="9 10">
    <name type="scientific">Candidatus Falkowbacteria bacterium RBG_13_39_14</name>
    <dbReference type="NCBI Taxonomy" id="1797985"/>
    <lineage>
        <taxon>Bacteria</taxon>
        <taxon>Candidatus Falkowiibacteriota</taxon>
    </lineage>
</organism>
<evidence type="ECO:0000256" key="5">
    <source>
        <dbReference type="PIRSR" id="PIRSR000349-1"/>
    </source>
</evidence>
<comment type="caution">
    <text evidence="9">The sequence shown here is derived from an EMBL/GenBank/DDBJ whole genome shotgun (WGS) entry which is preliminary data.</text>
</comment>
<dbReference type="FunFam" id="3.55.40.20:FF:000004">
    <property type="entry name" value="Superoxide dismutase [Fe]"/>
    <property type="match status" value="1"/>
</dbReference>
<name>A0A1F5S1P3_9BACT</name>
<evidence type="ECO:0000256" key="2">
    <source>
        <dbReference type="ARBA" id="ARBA00012682"/>
    </source>
</evidence>
<dbReference type="InterPro" id="IPR019831">
    <property type="entry name" value="Mn/Fe_SOD_N"/>
</dbReference>
<dbReference type="InterPro" id="IPR050265">
    <property type="entry name" value="Fe/Mn_Superoxide_Dismutase"/>
</dbReference>
<reference evidence="9 10" key="1">
    <citation type="journal article" date="2016" name="Nat. Commun.">
        <title>Thousands of microbial genomes shed light on interconnected biogeochemical processes in an aquifer system.</title>
        <authorList>
            <person name="Anantharaman K."/>
            <person name="Brown C.T."/>
            <person name="Hug L.A."/>
            <person name="Sharon I."/>
            <person name="Castelle C.J."/>
            <person name="Probst A.J."/>
            <person name="Thomas B.C."/>
            <person name="Singh A."/>
            <person name="Wilkins M.J."/>
            <person name="Karaoz U."/>
            <person name="Brodie E.L."/>
            <person name="Williams K.H."/>
            <person name="Hubbard S.S."/>
            <person name="Banfield J.F."/>
        </authorList>
    </citation>
    <scope>NUCLEOTIDE SEQUENCE [LARGE SCALE GENOMIC DNA]</scope>
</reference>
<dbReference type="InterPro" id="IPR019832">
    <property type="entry name" value="Mn/Fe_SOD_C"/>
</dbReference>
<dbReference type="GO" id="GO:0046872">
    <property type="term" value="F:metal ion binding"/>
    <property type="evidence" value="ECO:0007669"/>
    <property type="project" value="UniProtKB-KW"/>
</dbReference>
<protein>
    <recommendedName>
        <fullName evidence="2 6">Superoxide dismutase</fullName>
        <ecNumber evidence="2 6">1.15.1.1</ecNumber>
    </recommendedName>
</protein>
<dbReference type="InterPro" id="IPR036324">
    <property type="entry name" value="Mn/Fe_SOD_N_sf"/>
</dbReference>
<accession>A0A1F5S1P3</accession>
<evidence type="ECO:0000259" key="7">
    <source>
        <dbReference type="Pfam" id="PF00081"/>
    </source>
</evidence>
<evidence type="ECO:0000256" key="4">
    <source>
        <dbReference type="ARBA" id="ARBA00023002"/>
    </source>
</evidence>
<keyword evidence="4 6" id="KW-0560">Oxidoreductase</keyword>
<sequence>MLKSHSYNLPPLPYQYNELEPYISAEQLRIHYEKHHNSYANGANGILNSLNQARISDIDINLKGMLKELAFNIGGFKLHSLFWKNLTPAKKSEKMPHGEVFKILEEEFGSFERFKEEFNKAAVSAEGAGWAALAYDGEIKKPLLMQIEKHNVNIYPTFKILMVLDMFEHAYYIDYKNDKSKYVDGFWNIIDWEEVENRFRN</sequence>
<feature type="domain" description="Manganese/iron superoxide dismutase C-terminal" evidence="8">
    <location>
        <begin position="97"/>
        <end position="198"/>
    </location>
</feature>
<dbReference type="PANTHER" id="PTHR11404">
    <property type="entry name" value="SUPEROXIDE DISMUTASE 2"/>
    <property type="match status" value="1"/>
</dbReference>
<evidence type="ECO:0000256" key="3">
    <source>
        <dbReference type="ARBA" id="ARBA00022723"/>
    </source>
</evidence>
<feature type="domain" description="Manganese/iron superoxide dismutase N-terminal" evidence="7">
    <location>
        <begin position="6"/>
        <end position="86"/>
    </location>
</feature>
<evidence type="ECO:0000313" key="10">
    <source>
        <dbReference type="Proteomes" id="UP000178323"/>
    </source>
</evidence>
<comment type="catalytic activity">
    <reaction evidence="6">
        <text>2 superoxide + 2 H(+) = H2O2 + O2</text>
        <dbReference type="Rhea" id="RHEA:20696"/>
        <dbReference type="ChEBI" id="CHEBI:15378"/>
        <dbReference type="ChEBI" id="CHEBI:15379"/>
        <dbReference type="ChEBI" id="CHEBI:16240"/>
        <dbReference type="ChEBI" id="CHEBI:18421"/>
        <dbReference type="EC" id="1.15.1.1"/>
    </reaction>
</comment>
<dbReference type="AlphaFoldDB" id="A0A1F5S1P3"/>
<evidence type="ECO:0000259" key="8">
    <source>
        <dbReference type="Pfam" id="PF02777"/>
    </source>
</evidence>
<keyword evidence="3 5" id="KW-0479">Metal-binding</keyword>
<feature type="binding site" evidence="5">
    <location>
        <position position="165"/>
    </location>
    <ligand>
        <name>Mn(2+)</name>
        <dbReference type="ChEBI" id="CHEBI:29035"/>
    </ligand>
</feature>
<dbReference type="Proteomes" id="UP000178323">
    <property type="component" value="Unassembled WGS sequence"/>
</dbReference>
<evidence type="ECO:0000256" key="1">
    <source>
        <dbReference type="ARBA" id="ARBA00008714"/>
    </source>
</evidence>
<evidence type="ECO:0000313" key="9">
    <source>
        <dbReference type="EMBL" id="OGF20618.1"/>
    </source>
</evidence>
<dbReference type="GO" id="GO:0004784">
    <property type="term" value="F:superoxide dismutase activity"/>
    <property type="evidence" value="ECO:0007669"/>
    <property type="project" value="UniProtKB-EC"/>
</dbReference>
<dbReference type="InterPro" id="IPR019833">
    <property type="entry name" value="Mn/Fe_SOD_BS"/>
</dbReference>
<dbReference type="PIRSF" id="PIRSF000349">
    <property type="entry name" value="SODismutase"/>
    <property type="match status" value="1"/>
</dbReference>
<dbReference type="SUPFAM" id="SSF54719">
    <property type="entry name" value="Fe,Mn superoxide dismutase (SOD), C-terminal domain"/>
    <property type="match status" value="1"/>
</dbReference>
<comment type="similarity">
    <text evidence="1 6">Belongs to the iron/manganese superoxide dismutase family.</text>
</comment>
<dbReference type="EMBL" id="MFFS01000082">
    <property type="protein sequence ID" value="OGF20618.1"/>
    <property type="molecule type" value="Genomic_DNA"/>
</dbReference>